<evidence type="ECO:0000313" key="4">
    <source>
        <dbReference type="Proteomes" id="UP000029839"/>
    </source>
</evidence>
<evidence type="ECO:0000256" key="2">
    <source>
        <dbReference type="SAM" id="Phobius"/>
    </source>
</evidence>
<dbReference type="Proteomes" id="UP000029839">
    <property type="component" value="Unassembled WGS sequence"/>
</dbReference>
<dbReference type="EMBL" id="AXCY01000020">
    <property type="protein sequence ID" value="KGM11499.1"/>
    <property type="molecule type" value="Genomic_DNA"/>
</dbReference>
<reference evidence="3 4" key="2">
    <citation type="journal article" date="2015" name="Stand. Genomic Sci.">
        <title>Draft genome sequence of Cellulomonas carbonis T26(T) and comparative analysis of six Cellulomonas genomes.</title>
        <authorList>
            <person name="Zhuang W."/>
            <person name="Zhang S."/>
            <person name="Xia X."/>
            <person name="Wang G."/>
        </authorList>
    </citation>
    <scope>NUCLEOTIDE SEQUENCE [LARGE SCALE GENOMIC DNA]</scope>
    <source>
        <strain evidence="3 4">T26</strain>
    </source>
</reference>
<keyword evidence="2" id="KW-1133">Transmembrane helix</keyword>
<reference evidence="3 4" key="1">
    <citation type="submission" date="2013-08" db="EMBL/GenBank/DDBJ databases">
        <title>Genome sequencing of Cellulomonas carbonis T26.</title>
        <authorList>
            <person name="Chen F."/>
            <person name="Li Y."/>
            <person name="Wang G."/>
        </authorList>
    </citation>
    <scope>NUCLEOTIDE SEQUENCE [LARGE SCALE GENOMIC DNA]</scope>
    <source>
        <strain evidence="3 4">T26</strain>
    </source>
</reference>
<feature type="region of interest" description="Disordered" evidence="1">
    <location>
        <begin position="1"/>
        <end position="22"/>
    </location>
</feature>
<keyword evidence="4" id="KW-1185">Reference proteome</keyword>
<keyword evidence="2" id="KW-0472">Membrane</keyword>
<proteinExistence type="predicted"/>
<comment type="caution">
    <text evidence="3">The sequence shown here is derived from an EMBL/GenBank/DDBJ whole genome shotgun (WGS) entry which is preliminary data.</text>
</comment>
<accession>A0A0A0BWD9</accession>
<gene>
    <name evidence="3" type="ORF">N868_09185</name>
</gene>
<sequence>MTTPATAAPAADATSEAAPGAPAVDAVGGPTALRAGALALWGVVGTLLGYGILQTAIKASALFS</sequence>
<protein>
    <submittedName>
        <fullName evidence="3">Uncharacterized protein</fullName>
    </submittedName>
</protein>
<feature type="transmembrane region" description="Helical" evidence="2">
    <location>
        <begin position="32"/>
        <end position="53"/>
    </location>
</feature>
<name>A0A0A0BWD9_9CELL</name>
<evidence type="ECO:0000256" key="1">
    <source>
        <dbReference type="SAM" id="MobiDB-lite"/>
    </source>
</evidence>
<keyword evidence="2" id="KW-0812">Transmembrane</keyword>
<evidence type="ECO:0000313" key="3">
    <source>
        <dbReference type="EMBL" id="KGM11499.1"/>
    </source>
</evidence>
<organism evidence="3 4">
    <name type="scientific">Cellulomonas carbonis T26</name>
    <dbReference type="NCBI Taxonomy" id="947969"/>
    <lineage>
        <taxon>Bacteria</taxon>
        <taxon>Bacillati</taxon>
        <taxon>Actinomycetota</taxon>
        <taxon>Actinomycetes</taxon>
        <taxon>Micrococcales</taxon>
        <taxon>Cellulomonadaceae</taxon>
        <taxon>Cellulomonas</taxon>
    </lineage>
</organism>
<dbReference type="AlphaFoldDB" id="A0A0A0BWD9"/>